<dbReference type="OrthoDB" id="9974421at2759"/>
<dbReference type="InterPro" id="IPR007867">
    <property type="entry name" value="GMC_OxRtase_C"/>
</dbReference>
<dbReference type="GO" id="GO:0016995">
    <property type="term" value="F:cholesterol oxidase activity"/>
    <property type="evidence" value="ECO:0007669"/>
    <property type="project" value="UniProtKB-EC"/>
</dbReference>
<comment type="similarity">
    <text evidence="2 16">Belongs to the GMC oxidoreductase family.</text>
</comment>
<dbReference type="GO" id="GO:0050660">
    <property type="term" value="F:flavin adenine dinucleotide binding"/>
    <property type="evidence" value="ECO:0007669"/>
    <property type="project" value="InterPro"/>
</dbReference>
<name>A0A9P9Y832_9HYPO</name>
<protein>
    <recommendedName>
        <fullName evidence="14">Cholesterol oxidase</fullName>
        <ecNumber evidence="13">1.1.3.6</ecNumber>
        <ecNumber evidence="11">5.3.3.1</ecNumber>
    </recommendedName>
    <alternativeName>
        <fullName evidence="15">Cholesterol isomerase</fullName>
    </alternativeName>
</protein>
<dbReference type="Pfam" id="PF05199">
    <property type="entry name" value="GMC_oxred_C"/>
    <property type="match status" value="1"/>
</dbReference>
<evidence type="ECO:0000256" key="4">
    <source>
        <dbReference type="ARBA" id="ARBA00022630"/>
    </source>
</evidence>
<evidence type="ECO:0000256" key="6">
    <source>
        <dbReference type="ARBA" id="ARBA00023002"/>
    </source>
</evidence>
<accession>A0A9P9Y832</accession>
<dbReference type="Gene3D" id="3.40.50.1820">
    <property type="entry name" value="alpha/beta hydrolase"/>
    <property type="match status" value="1"/>
</dbReference>
<dbReference type="PANTHER" id="PTHR47470">
    <property type="entry name" value="CHOLESTEROL OXIDASE"/>
    <property type="match status" value="1"/>
</dbReference>
<evidence type="ECO:0000259" key="18">
    <source>
        <dbReference type="PROSITE" id="PS00623"/>
    </source>
</evidence>
<dbReference type="Proteomes" id="UP001055219">
    <property type="component" value="Unassembled WGS sequence"/>
</dbReference>
<dbReference type="RefSeq" id="XP_051365944.1">
    <property type="nucleotide sequence ID" value="XM_051502787.1"/>
</dbReference>
<dbReference type="SUPFAM" id="SSF53474">
    <property type="entry name" value="alpha/beta-Hydrolases"/>
    <property type="match status" value="1"/>
</dbReference>
<keyword evidence="4 16" id="KW-0285">Flavoprotein</keyword>
<evidence type="ECO:0000256" key="15">
    <source>
        <dbReference type="ARBA" id="ARBA00049778"/>
    </source>
</evidence>
<dbReference type="InterPro" id="IPR036188">
    <property type="entry name" value="FAD/NAD-bd_sf"/>
</dbReference>
<evidence type="ECO:0000313" key="20">
    <source>
        <dbReference type="Proteomes" id="UP001055219"/>
    </source>
</evidence>
<gene>
    <name evidence="19" type="ORF">J7T54_008182</name>
</gene>
<dbReference type="EC" id="5.3.3.1" evidence="11"/>
<dbReference type="GeneID" id="75834654"/>
<evidence type="ECO:0000256" key="16">
    <source>
        <dbReference type="RuleBase" id="RU003968"/>
    </source>
</evidence>
<evidence type="ECO:0000256" key="14">
    <source>
        <dbReference type="ARBA" id="ARBA00049744"/>
    </source>
</evidence>
<keyword evidence="7" id="KW-0443">Lipid metabolism</keyword>
<evidence type="ECO:0000256" key="1">
    <source>
        <dbReference type="ARBA" id="ARBA00001974"/>
    </source>
</evidence>
<comment type="cofactor">
    <cofactor evidence="1">
        <name>FAD</name>
        <dbReference type="ChEBI" id="CHEBI:57692"/>
    </cofactor>
</comment>
<dbReference type="PANTHER" id="PTHR47470:SF1">
    <property type="entry name" value="FAD-DEPENDENT OXIDOREDUCTASE 2 FAD BINDING DOMAIN-CONTAINING PROTEIN"/>
    <property type="match status" value="1"/>
</dbReference>
<evidence type="ECO:0000256" key="8">
    <source>
        <dbReference type="ARBA" id="ARBA00023166"/>
    </source>
</evidence>
<evidence type="ECO:0000256" key="13">
    <source>
        <dbReference type="ARBA" id="ARBA00049723"/>
    </source>
</evidence>
<organism evidence="19 20">
    <name type="scientific">Emericellopsis cladophorae</name>
    <dbReference type="NCBI Taxonomy" id="2686198"/>
    <lineage>
        <taxon>Eukaryota</taxon>
        <taxon>Fungi</taxon>
        <taxon>Dikarya</taxon>
        <taxon>Ascomycota</taxon>
        <taxon>Pezizomycotina</taxon>
        <taxon>Sordariomycetes</taxon>
        <taxon>Hypocreomycetidae</taxon>
        <taxon>Hypocreales</taxon>
        <taxon>Bionectriaceae</taxon>
        <taxon>Emericellopsis</taxon>
    </lineage>
</organism>
<evidence type="ECO:0000256" key="9">
    <source>
        <dbReference type="ARBA" id="ARBA00023221"/>
    </source>
</evidence>
<dbReference type="Gene3D" id="3.50.50.60">
    <property type="entry name" value="FAD/NAD(P)-binding domain"/>
    <property type="match status" value="3"/>
</dbReference>
<dbReference type="InterPro" id="IPR029058">
    <property type="entry name" value="AB_hydrolase_fold"/>
</dbReference>
<keyword evidence="5 16" id="KW-0274">FAD</keyword>
<keyword evidence="9" id="KW-0753">Steroid metabolism</keyword>
<keyword evidence="6" id="KW-0560">Oxidoreductase</keyword>
<dbReference type="GO" id="GO:0008203">
    <property type="term" value="P:cholesterol metabolic process"/>
    <property type="evidence" value="ECO:0007669"/>
    <property type="project" value="UniProtKB-KW"/>
</dbReference>
<evidence type="ECO:0000256" key="17">
    <source>
        <dbReference type="SAM" id="MobiDB-lite"/>
    </source>
</evidence>
<dbReference type="AlphaFoldDB" id="A0A9P9Y832"/>
<dbReference type="InterPro" id="IPR052542">
    <property type="entry name" value="Cholesterol_Oxidase"/>
</dbReference>
<evidence type="ECO:0000256" key="2">
    <source>
        <dbReference type="ARBA" id="ARBA00010790"/>
    </source>
</evidence>
<dbReference type="EC" id="1.1.3.6" evidence="13"/>
<keyword evidence="20" id="KW-1185">Reference proteome</keyword>
<feature type="domain" description="Glucose-methanol-choline oxidoreductase N-terminal" evidence="18">
    <location>
        <begin position="168"/>
        <end position="191"/>
    </location>
</feature>
<evidence type="ECO:0000256" key="3">
    <source>
        <dbReference type="ARBA" id="ARBA00022548"/>
    </source>
</evidence>
<evidence type="ECO:0000256" key="5">
    <source>
        <dbReference type="ARBA" id="ARBA00022827"/>
    </source>
</evidence>
<keyword evidence="8" id="KW-1207">Sterol metabolism</keyword>
<reference evidence="19" key="1">
    <citation type="journal article" date="2021" name="J Fungi (Basel)">
        <title>Genomic and Metabolomic Analyses of the Marine Fungus Emericellopsis cladophorae: Insights into Saltwater Adaptability Mechanisms and Its Biosynthetic Potential.</title>
        <authorList>
            <person name="Goncalves M.F.M."/>
            <person name="Hilario S."/>
            <person name="Van de Peer Y."/>
            <person name="Esteves A.C."/>
            <person name="Alves A."/>
        </authorList>
    </citation>
    <scope>NUCLEOTIDE SEQUENCE</scope>
    <source>
        <strain evidence="19">MUM 19.33</strain>
    </source>
</reference>
<feature type="region of interest" description="Disordered" evidence="17">
    <location>
        <begin position="1"/>
        <end position="64"/>
    </location>
</feature>
<proteinExistence type="inferred from homology"/>
<reference evidence="19" key="2">
    <citation type="submission" date="2022-07" db="EMBL/GenBank/DDBJ databases">
        <authorList>
            <person name="Goncalves M.F.M."/>
            <person name="Hilario S."/>
            <person name="Van De Peer Y."/>
            <person name="Esteves A.C."/>
            <person name="Alves A."/>
        </authorList>
    </citation>
    <scope>NUCLEOTIDE SEQUENCE</scope>
    <source>
        <strain evidence="19">MUM 19.33</strain>
    </source>
</reference>
<dbReference type="GO" id="GO:0004769">
    <property type="term" value="F:steroid Delta-isomerase activity"/>
    <property type="evidence" value="ECO:0007669"/>
    <property type="project" value="UniProtKB-EC"/>
</dbReference>
<keyword evidence="3" id="KW-0153">Cholesterol metabolism</keyword>
<dbReference type="EMBL" id="JAGIXG020000003">
    <property type="protein sequence ID" value="KAI6785088.1"/>
    <property type="molecule type" value="Genomic_DNA"/>
</dbReference>
<evidence type="ECO:0000256" key="11">
    <source>
        <dbReference type="ARBA" id="ARBA00038856"/>
    </source>
</evidence>
<dbReference type="PROSITE" id="PS00623">
    <property type="entry name" value="GMC_OXRED_1"/>
    <property type="match status" value="1"/>
</dbReference>
<dbReference type="Pfam" id="PF00732">
    <property type="entry name" value="GMC_oxred_N"/>
    <property type="match status" value="1"/>
</dbReference>
<sequence length="1235" mass="134878">MSEKTTAATNGLLSANGPMSNGTNGVPSSTSSQQQNGCGKTASKKGPRPDNGNGNDGRSPRRFPRISLPVELMRDSYDVVVIGSGYGGGVAASRMARGKQSVCLLERGKERWPGEFPEQLLETSEEIRISGEFAPGDRRSIPGKIVDGGNSTGLYHFVVGEGQNAYMGNGLGGTSLLNANVFLEAHPDVLDMEIWPKELRGKDAWTKYYKRASSVLEPVEYPATFPELRKADLLKKQAELMGMGDKFYRVKQTTRFKDGPNSTGVCMRASTLTGMDATGINDGSKSTTLVNYLSDAWNWGAEMFCECEVRYVTKAPGRDGYIIYFAWHGGKRGRFTTLYDDLMWVHANKLVFFGAGSIGTTEILLRSKQFGLKMSEDVGTEMSGNGDMLGFGYNTDYDANCMAHPDPTWDRPVGPCITSVLDLREQKNVLEGFVVEDCAIPLALAPLMFPMLEYLPDPVKPRYGSLETLTKAASRVAGKLLGPYSAHGSVARTATYLIMSHDSSQGSLRLKENKPVLTYSGVGRSKSVSRIHEFLEKMTANVGGNFVANPAWTLLGAQQITVHPIGGARMSTDGTGSSGVTNHSGEIFKGDGTETHPGLIVCDGALVPTAVGVNPFATITALAERSVELAAQRFGISIDYDTKNGVLDMYGSPKFPLPRDDSIERLSAAMTKAGDNGKSGIAFSEVMTGFIHAGPDVDDFKVATDLGRSRCEFARFFLSVKSWDIAELVNNNLHPAHLTGTFCCESLGGTFIVHRGAFQLFNEDVREPDTTNLSYDFDMVSPRGNTLHFNGYKVVNTAAYLNPLEILRQTTTLYVTITNKDDEIVGRGTLHIQPKDFYQEVLTFGATGPSTWSRLTSVMSFLGYFTKQLSVPFFSTLGRLQWPNAGVDTASMATSPSQVAPLVALDGVKTTLMMWNPIQDGKEVLGDAPIILFVAGAATDHTMFALPTIETNAIDYFRSAGYRSYCLTHRVGRTPVAQQGHTPYDARRDIHAALAHIRKVGSTRGDKEMPKIYVVAHCAGSSALACGLLDGTIPANWLRGVTASMVFMNPKFGKINHLISGFPVNVYSKLRALNQVLRLYPAGDARETCKSVVCHRSELVFGRLWTHKNLNETTHRNLAQFVGGTSMQSLAWLMNAGRKEAVTTNEPASTSLVTPENLERLKGLPILFLSGTGNMVYTAENTDVSFTTLCHAHGRQWYERELFSDKGHLDAWMGANAYKDVYPRVRRHVDKFMKL</sequence>
<comment type="pathway">
    <text evidence="12">Steroid metabolism; cholesterol degradation.</text>
</comment>
<dbReference type="SUPFAM" id="SSF51905">
    <property type="entry name" value="FAD/NAD(P)-binding domain"/>
    <property type="match status" value="1"/>
</dbReference>
<evidence type="ECO:0000313" key="19">
    <source>
        <dbReference type="EMBL" id="KAI6785088.1"/>
    </source>
</evidence>
<evidence type="ECO:0000256" key="10">
    <source>
        <dbReference type="ARBA" id="ARBA00023235"/>
    </source>
</evidence>
<feature type="compositionally biased region" description="Polar residues" evidence="17">
    <location>
        <begin position="1"/>
        <end position="38"/>
    </location>
</feature>
<evidence type="ECO:0000256" key="7">
    <source>
        <dbReference type="ARBA" id="ARBA00023098"/>
    </source>
</evidence>
<keyword evidence="10" id="KW-0413">Isomerase</keyword>
<dbReference type="InterPro" id="IPR000172">
    <property type="entry name" value="GMC_OxRdtase_N"/>
</dbReference>
<evidence type="ECO:0000256" key="12">
    <source>
        <dbReference type="ARBA" id="ARBA00049645"/>
    </source>
</evidence>
<comment type="caution">
    <text evidence="19">The sequence shown here is derived from an EMBL/GenBank/DDBJ whole genome shotgun (WGS) entry which is preliminary data.</text>
</comment>